<gene>
    <name evidence="2" type="ORF">F5890DRAFT_915905</name>
</gene>
<dbReference type="InterPro" id="IPR036282">
    <property type="entry name" value="Glutathione-S-Trfase_C_sf"/>
</dbReference>
<dbReference type="AlphaFoldDB" id="A0AA38Q4I1"/>
<dbReference type="InterPro" id="IPR004045">
    <property type="entry name" value="Glutathione_S-Trfase_N"/>
</dbReference>
<dbReference type="Gene3D" id="1.20.1050.10">
    <property type="match status" value="1"/>
</dbReference>
<proteinExistence type="predicted"/>
<accession>A0AA38Q4I1</accession>
<feature type="domain" description="GST N-terminal" evidence="1">
    <location>
        <begin position="30"/>
        <end position="110"/>
    </location>
</feature>
<protein>
    <recommendedName>
        <fullName evidence="1">GST N-terminal domain-containing protein</fullName>
    </recommendedName>
</protein>
<dbReference type="PROSITE" id="PS50404">
    <property type="entry name" value="GST_NTER"/>
    <property type="match status" value="1"/>
</dbReference>
<sequence>MYLYDGNASVNFSHGHYSLFFSIVMPSPHPGVILYRYDASPFSGKIDNVLLMKNIPYSTVKVANVLPRPEITEMLGLTYRLIPVLAIGNDIYCDTSLIVAALERRFPTSEGFVTIFPPKKHGGSPDTGLLKAFTRHYADTVLFNWATILLPWNRFPEPFLKDRRMIAPNLNVEVMMNSQGKAMNALSAHLALINEQLQDGREWLFDTELASLADIGIYFTYDWLRGFPNTRYLFDEGKFPHAMRWLNRLSKSIQTTKEDFPAPIALAGPDAANMIANSPHEPYDVVGFDTAGATRVNVSKGQMINVVPDESGHQFATTGKLVAFNQEEIVIETKGVISGAIFRCHFPRIGFTPSPKKIQKHKL</sequence>
<dbReference type="InterPro" id="IPR058268">
    <property type="entry name" value="DUF7962"/>
</dbReference>
<reference evidence="2" key="1">
    <citation type="submission" date="2022-08" db="EMBL/GenBank/DDBJ databases">
        <authorList>
            <consortium name="DOE Joint Genome Institute"/>
            <person name="Min B."/>
            <person name="Riley R."/>
            <person name="Sierra-Patev S."/>
            <person name="Naranjo-Ortiz M."/>
            <person name="Looney B."/>
            <person name="Konkel Z."/>
            <person name="Slot J.C."/>
            <person name="Sakamoto Y."/>
            <person name="Steenwyk J.L."/>
            <person name="Rokas A."/>
            <person name="Carro J."/>
            <person name="Camarero S."/>
            <person name="Ferreira P."/>
            <person name="Molpeceres G."/>
            <person name="Ruiz-Duenas F.J."/>
            <person name="Serrano A."/>
            <person name="Henrissat B."/>
            <person name="Drula E."/>
            <person name="Hughes K.W."/>
            <person name="Mata J.L."/>
            <person name="Ishikawa N.K."/>
            <person name="Vargas-Isla R."/>
            <person name="Ushijima S."/>
            <person name="Smith C.A."/>
            <person name="Ahrendt S."/>
            <person name="Andreopoulos W."/>
            <person name="He G."/>
            <person name="Labutti K."/>
            <person name="Lipzen A."/>
            <person name="Ng V."/>
            <person name="Sandor L."/>
            <person name="Barry K."/>
            <person name="Martinez A.T."/>
            <person name="Xiao Y."/>
            <person name="Gibbons J.G."/>
            <person name="Terashima K."/>
            <person name="Hibbett D.S."/>
            <person name="Grigoriev I.V."/>
        </authorList>
    </citation>
    <scope>NUCLEOTIDE SEQUENCE</scope>
    <source>
        <strain evidence="2">TFB7829</strain>
    </source>
</reference>
<evidence type="ECO:0000313" key="3">
    <source>
        <dbReference type="Proteomes" id="UP001163850"/>
    </source>
</evidence>
<evidence type="ECO:0000259" key="1">
    <source>
        <dbReference type="PROSITE" id="PS50404"/>
    </source>
</evidence>
<comment type="caution">
    <text evidence="2">The sequence shown here is derived from an EMBL/GenBank/DDBJ whole genome shotgun (WGS) entry which is preliminary data.</text>
</comment>
<dbReference type="InterPro" id="IPR036249">
    <property type="entry name" value="Thioredoxin-like_sf"/>
</dbReference>
<organism evidence="2 3">
    <name type="scientific">Lentinula detonsa</name>
    <dbReference type="NCBI Taxonomy" id="2804962"/>
    <lineage>
        <taxon>Eukaryota</taxon>
        <taxon>Fungi</taxon>
        <taxon>Dikarya</taxon>
        <taxon>Basidiomycota</taxon>
        <taxon>Agaricomycotina</taxon>
        <taxon>Agaricomycetes</taxon>
        <taxon>Agaricomycetidae</taxon>
        <taxon>Agaricales</taxon>
        <taxon>Marasmiineae</taxon>
        <taxon>Omphalotaceae</taxon>
        <taxon>Lentinula</taxon>
    </lineage>
</organism>
<dbReference type="Pfam" id="PF13417">
    <property type="entry name" value="GST_N_3"/>
    <property type="match status" value="1"/>
</dbReference>
<evidence type="ECO:0000313" key="2">
    <source>
        <dbReference type="EMBL" id="KAJ3986912.1"/>
    </source>
</evidence>
<dbReference type="SUPFAM" id="SSF47616">
    <property type="entry name" value="GST C-terminal domain-like"/>
    <property type="match status" value="1"/>
</dbReference>
<dbReference type="EMBL" id="MU801932">
    <property type="protein sequence ID" value="KAJ3986912.1"/>
    <property type="molecule type" value="Genomic_DNA"/>
</dbReference>
<dbReference type="SUPFAM" id="SSF52833">
    <property type="entry name" value="Thioredoxin-like"/>
    <property type="match status" value="1"/>
</dbReference>
<name>A0AA38Q4I1_9AGAR</name>
<dbReference type="Gene3D" id="3.40.30.110">
    <property type="match status" value="1"/>
</dbReference>
<dbReference type="Proteomes" id="UP001163850">
    <property type="component" value="Unassembled WGS sequence"/>
</dbReference>
<dbReference type="Pfam" id="PF25907">
    <property type="entry name" value="DUF7962"/>
    <property type="match status" value="1"/>
</dbReference>